<dbReference type="AlphaFoldDB" id="A0AAW4XLQ2"/>
<accession>A0AAW4XLQ2</accession>
<proteinExistence type="predicted"/>
<dbReference type="Pfam" id="PF12172">
    <property type="entry name" value="zf-ChsH2"/>
    <property type="match status" value="1"/>
</dbReference>
<evidence type="ECO:0000313" key="3">
    <source>
        <dbReference type="EMBL" id="MCD2114638.1"/>
    </source>
</evidence>
<dbReference type="RefSeq" id="WP_230792606.1">
    <property type="nucleotide sequence ID" value="NZ_JAJNCO010000025.1"/>
</dbReference>
<feature type="domain" description="ChsH2 rubredoxin-like zinc ribbon" evidence="2">
    <location>
        <begin position="32"/>
        <end position="67"/>
    </location>
</feature>
<dbReference type="InterPro" id="IPR022002">
    <property type="entry name" value="ChsH2_Znr"/>
</dbReference>
<comment type="caution">
    <text evidence="3">The sequence shown here is derived from an EMBL/GenBank/DDBJ whole genome shotgun (WGS) entry which is preliminary data.</text>
</comment>
<dbReference type="SUPFAM" id="SSF50249">
    <property type="entry name" value="Nucleic acid-binding proteins"/>
    <property type="match status" value="1"/>
</dbReference>
<reference evidence="3" key="1">
    <citation type="submission" date="2021-11" db="EMBL/GenBank/DDBJ databases">
        <title>Development of a sustainable strategy for remediation of hydrocarbon-contaminated territories based on the waste exchange concept.</title>
        <authorList>
            <person name="Elkin A."/>
        </authorList>
    </citation>
    <scope>NUCLEOTIDE SEQUENCE</scope>
    <source>
        <strain evidence="3">IEGM 757</strain>
    </source>
</reference>
<dbReference type="InterPro" id="IPR052513">
    <property type="entry name" value="Thioester_dehydratase-like"/>
</dbReference>
<evidence type="ECO:0000259" key="2">
    <source>
        <dbReference type="Pfam" id="PF12172"/>
    </source>
</evidence>
<sequence>MNAPAPGHTSTALGDQVGLRPVLDDPETGGFFAAAADRRLVVQTCRSCEHQQHPPRPRCRACHDANLAWTDVPQTGTVHTWTVVEHQINPHYPVPYTSILVDVEPRPGEPVIRFLGHLAGRPQLRVGAPVRTVFVELDDTTTIPNWELIPDTELSH</sequence>
<feature type="domain" description="ChsH2 C-terminal OB-fold" evidence="1">
    <location>
        <begin position="69"/>
        <end position="135"/>
    </location>
</feature>
<evidence type="ECO:0000259" key="1">
    <source>
        <dbReference type="Pfam" id="PF01796"/>
    </source>
</evidence>
<gene>
    <name evidence="3" type="ORF">LQ384_26400</name>
</gene>
<dbReference type="InterPro" id="IPR002878">
    <property type="entry name" value="ChsH2_C"/>
</dbReference>
<dbReference type="Gene3D" id="6.10.30.10">
    <property type="match status" value="1"/>
</dbReference>
<dbReference type="EMBL" id="JAJNCO010000025">
    <property type="protein sequence ID" value="MCD2114638.1"/>
    <property type="molecule type" value="Genomic_DNA"/>
</dbReference>
<dbReference type="InterPro" id="IPR012340">
    <property type="entry name" value="NA-bd_OB-fold"/>
</dbReference>
<name>A0AAW4XLQ2_RHORH</name>
<dbReference type="PANTHER" id="PTHR34075:SF5">
    <property type="entry name" value="BLR3430 PROTEIN"/>
    <property type="match status" value="1"/>
</dbReference>
<dbReference type="PANTHER" id="PTHR34075">
    <property type="entry name" value="BLR3430 PROTEIN"/>
    <property type="match status" value="1"/>
</dbReference>
<dbReference type="Pfam" id="PF01796">
    <property type="entry name" value="OB_ChsH2_C"/>
    <property type="match status" value="1"/>
</dbReference>
<dbReference type="Proteomes" id="UP001198630">
    <property type="component" value="Unassembled WGS sequence"/>
</dbReference>
<evidence type="ECO:0000313" key="4">
    <source>
        <dbReference type="Proteomes" id="UP001198630"/>
    </source>
</evidence>
<organism evidence="3 4">
    <name type="scientific">Rhodococcus rhodochrous</name>
    <dbReference type="NCBI Taxonomy" id="1829"/>
    <lineage>
        <taxon>Bacteria</taxon>
        <taxon>Bacillati</taxon>
        <taxon>Actinomycetota</taxon>
        <taxon>Actinomycetes</taxon>
        <taxon>Mycobacteriales</taxon>
        <taxon>Nocardiaceae</taxon>
        <taxon>Rhodococcus</taxon>
    </lineage>
</organism>
<protein>
    <submittedName>
        <fullName evidence="3">Zinc ribbon domain-containing protein</fullName>
    </submittedName>
</protein>